<dbReference type="PANTHER" id="PTHR47778">
    <property type="entry name" value="BNAA05G14870D PROTEIN"/>
    <property type="match status" value="1"/>
</dbReference>
<organism evidence="2 3">
    <name type="scientific">Helianthus annuus</name>
    <name type="common">Common sunflower</name>
    <dbReference type="NCBI Taxonomy" id="4232"/>
    <lineage>
        <taxon>Eukaryota</taxon>
        <taxon>Viridiplantae</taxon>
        <taxon>Streptophyta</taxon>
        <taxon>Embryophyta</taxon>
        <taxon>Tracheophyta</taxon>
        <taxon>Spermatophyta</taxon>
        <taxon>Magnoliopsida</taxon>
        <taxon>eudicotyledons</taxon>
        <taxon>Gunneridae</taxon>
        <taxon>Pentapetalae</taxon>
        <taxon>asterids</taxon>
        <taxon>campanulids</taxon>
        <taxon>Asterales</taxon>
        <taxon>Asteraceae</taxon>
        <taxon>Asteroideae</taxon>
        <taxon>Heliantheae alliance</taxon>
        <taxon>Heliantheae</taxon>
        <taxon>Helianthus</taxon>
    </lineage>
</organism>
<dbReference type="InParanoid" id="A0A251T8H7"/>
<dbReference type="InterPro" id="IPR041693">
    <property type="entry name" value="Glyco_trans_4_5"/>
</dbReference>
<dbReference type="STRING" id="4232.A0A251T8H7"/>
<evidence type="ECO:0000313" key="2">
    <source>
        <dbReference type="EMBL" id="OTG07425.1"/>
    </source>
</evidence>
<gene>
    <name evidence="2" type="ORF">HannXRQ_Chr11g0330281</name>
    <name evidence="1" type="ORF">HanXRQr2_Chr11g0474701</name>
</gene>
<reference evidence="1" key="3">
    <citation type="submission" date="2020-06" db="EMBL/GenBank/DDBJ databases">
        <title>Helianthus annuus Genome sequencing and assembly Release 2.</title>
        <authorList>
            <person name="Gouzy J."/>
            <person name="Langlade N."/>
            <person name="Munos S."/>
        </authorList>
    </citation>
    <scope>NUCLEOTIDE SEQUENCE</scope>
    <source>
        <tissue evidence="1">Leaves</tissue>
    </source>
</reference>
<reference evidence="1 3" key="1">
    <citation type="journal article" date="2017" name="Nature">
        <title>The sunflower genome provides insights into oil metabolism, flowering and Asterid evolution.</title>
        <authorList>
            <person name="Badouin H."/>
            <person name="Gouzy J."/>
            <person name="Grassa C.J."/>
            <person name="Murat F."/>
            <person name="Staton S.E."/>
            <person name="Cottret L."/>
            <person name="Lelandais-Briere C."/>
            <person name="Owens G.L."/>
            <person name="Carrere S."/>
            <person name="Mayjonade B."/>
            <person name="Legrand L."/>
            <person name="Gill N."/>
            <person name="Kane N.C."/>
            <person name="Bowers J.E."/>
            <person name="Hubner S."/>
            <person name="Bellec A."/>
            <person name="Berard A."/>
            <person name="Berges H."/>
            <person name="Blanchet N."/>
            <person name="Boniface M.C."/>
            <person name="Brunel D."/>
            <person name="Catrice O."/>
            <person name="Chaidir N."/>
            <person name="Claudel C."/>
            <person name="Donnadieu C."/>
            <person name="Faraut T."/>
            <person name="Fievet G."/>
            <person name="Helmstetter N."/>
            <person name="King M."/>
            <person name="Knapp S.J."/>
            <person name="Lai Z."/>
            <person name="Le Paslier M.C."/>
            <person name="Lippi Y."/>
            <person name="Lorenzon L."/>
            <person name="Mandel J.R."/>
            <person name="Marage G."/>
            <person name="Marchand G."/>
            <person name="Marquand E."/>
            <person name="Bret-Mestries E."/>
            <person name="Morien E."/>
            <person name="Nambeesan S."/>
            <person name="Nguyen T."/>
            <person name="Pegot-Espagnet P."/>
            <person name="Pouilly N."/>
            <person name="Raftis F."/>
            <person name="Sallet E."/>
            <person name="Schiex T."/>
            <person name="Thomas J."/>
            <person name="Vandecasteele C."/>
            <person name="Vares D."/>
            <person name="Vear F."/>
            <person name="Vautrin S."/>
            <person name="Crespi M."/>
            <person name="Mangin B."/>
            <person name="Burke J.M."/>
            <person name="Salse J."/>
            <person name="Munos S."/>
            <person name="Vincourt P."/>
            <person name="Rieseberg L.H."/>
            <person name="Langlade N.B."/>
        </authorList>
    </citation>
    <scope>NUCLEOTIDE SEQUENCE [LARGE SCALE GENOMIC DNA]</scope>
    <source>
        <strain evidence="3">cv. SF193</strain>
        <tissue evidence="1">Leaves</tissue>
    </source>
</reference>
<dbReference type="AlphaFoldDB" id="A0A251T8H7"/>
<dbReference type="EMBL" id="MNCJ02000326">
    <property type="protein sequence ID" value="KAF5780680.1"/>
    <property type="molecule type" value="Genomic_DNA"/>
</dbReference>
<dbReference type="Proteomes" id="UP000215914">
    <property type="component" value="Chromosome 11"/>
</dbReference>
<evidence type="ECO:0000313" key="3">
    <source>
        <dbReference type="Proteomes" id="UP000215914"/>
    </source>
</evidence>
<sequence length="105" mass="12278">MAGTRQRVWWIMENRREYFDRSKLVLNRVKTLAFLSESQSKQWLDWCEEENIKFKHMPSVVPLSVNEELAFVAGISCSLSTPAFTTEKMLEKKLLLRKSVNGVKI</sequence>
<accession>A0A251T8H7</accession>
<evidence type="ECO:0000313" key="1">
    <source>
        <dbReference type="EMBL" id="KAF5780680.1"/>
    </source>
</evidence>
<protein>
    <submittedName>
        <fullName evidence="2">Uncharacterized protein</fullName>
    </submittedName>
</protein>
<proteinExistence type="predicted"/>
<dbReference type="EMBL" id="CM007900">
    <property type="protein sequence ID" value="OTG07425.1"/>
    <property type="molecule type" value="Genomic_DNA"/>
</dbReference>
<dbReference type="Pfam" id="PF16994">
    <property type="entry name" value="Glyco_trans_4_5"/>
    <property type="match status" value="1"/>
</dbReference>
<dbReference type="Gramene" id="mRNA:HanXRQr2_Chr11g0474701">
    <property type="protein sequence ID" value="CDS:HanXRQr2_Chr11g0474701.1"/>
    <property type="gene ID" value="HanXRQr2_Chr11g0474701"/>
</dbReference>
<keyword evidence="3" id="KW-1185">Reference proteome</keyword>
<dbReference type="PANTHER" id="PTHR47778:SF2">
    <property type="entry name" value="GLYCOSYL TRANSFERASE FAMILY 1 DOMAIN-CONTAINING PROTEIN"/>
    <property type="match status" value="1"/>
</dbReference>
<name>A0A251T8H7_HELAN</name>
<reference evidence="2" key="2">
    <citation type="submission" date="2017-02" db="EMBL/GenBank/DDBJ databases">
        <title>Sunflower complete genome.</title>
        <authorList>
            <person name="Langlade N."/>
            <person name="Munos S."/>
        </authorList>
    </citation>
    <scope>NUCLEOTIDE SEQUENCE [LARGE SCALE GENOMIC DNA]</scope>
    <source>
        <tissue evidence="2">Leaves</tissue>
    </source>
</reference>